<dbReference type="PANTHER" id="PTHR19367:SF18">
    <property type="entry name" value="T CELL RECEPTOR ALPHA VARIABLE 16"/>
    <property type="match status" value="1"/>
</dbReference>
<dbReference type="AlphaFoldDB" id="A0A9Q1CTD6"/>
<dbReference type="OrthoDB" id="9631130at2759"/>
<dbReference type="InterPro" id="IPR013783">
    <property type="entry name" value="Ig-like_fold"/>
</dbReference>
<protein>
    <recommendedName>
        <fullName evidence="7">Immunoglobulin V-set domain-containing protein</fullName>
    </recommendedName>
</protein>
<evidence type="ECO:0000256" key="1">
    <source>
        <dbReference type="ARBA" id="ARBA00022729"/>
    </source>
</evidence>
<keyword evidence="3" id="KW-0393">Immunoglobulin domain</keyword>
<keyword evidence="6" id="KW-1185">Reference proteome</keyword>
<sequence>METGLKIFLILCACHFEGRAEDTVTQSTGDVIAFEGESVILGCKYSTSYTSPYLFWYIQYPNGFPKYILMRDVYGSKYTAQEIDERFDAHVNKNL</sequence>
<comment type="caution">
    <text evidence="5">The sequence shown here is derived from an EMBL/GenBank/DDBJ whole genome shotgun (WGS) entry which is preliminary data.</text>
</comment>
<proteinExistence type="predicted"/>
<evidence type="ECO:0000256" key="3">
    <source>
        <dbReference type="ARBA" id="ARBA00023319"/>
    </source>
</evidence>
<dbReference type="SUPFAM" id="SSF48726">
    <property type="entry name" value="Immunoglobulin"/>
    <property type="match status" value="1"/>
</dbReference>
<feature type="chain" id="PRO_5040306223" description="Immunoglobulin V-set domain-containing protein" evidence="4">
    <location>
        <begin position="21"/>
        <end position="95"/>
    </location>
</feature>
<evidence type="ECO:0008006" key="7">
    <source>
        <dbReference type="Google" id="ProtNLM"/>
    </source>
</evidence>
<keyword evidence="1 4" id="KW-0732">Signal</keyword>
<dbReference type="EMBL" id="JAFJMO010000096">
    <property type="protein sequence ID" value="KAJ8248653.1"/>
    <property type="molecule type" value="Genomic_DNA"/>
</dbReference>
<accession>A0A9Q1CTD6</accession>
<keyword evidence="2" id="KW-0391">Immunity</keyword>
<name>A0A9Q1CTD6_CONCO</name>
<reference evidence="5" key="1">
    <citation type="journal article" date="2023" name="Science">
        <title>Genome structures resolve the early diversification of teleost fishes.</title>
        <authorList>
            <person name="Parey E."/>
            <person name="Louis A."/>
            <person name="Montfort J."/>
            <person name="Bouchez O."/>
            <person name="Roques C."/>
            <person name="Iampietro C."/>
            <person name="Lluch J."/>
            <person name="Castinel A."/>
            <person name="Donnadieu C."/>
            <person name="Desvignes T."/>
            <person name="Floi Bucao C."/>
            <person name="Jouanno E."/>
            <person name="Wen M."/>
            <person name="Mejri S."/>
            <person name="Dirks R."/>
            <person name="Jansen H."/>
            <person name="Henkel C."/>
            <person name="Chen W.J."/>
            <person name="Zahm M."/>
            <person name="Cabau C."/>
            <person name="Klopp C."/>
            <person name="Thompson A.W."/>
            <person name="Robinson-Rechavi M."/>
            <person name="Braasch I."/>
            <person name="Lecointre G."/>
            <person name="Bobe J."/>
            <person name="Postlethwait J.H."/>
            <person name="Berthelot C."/>
            <person name="Roest Crollius H."/>
            <person name="Guiguen Y."/>
        </authorList>
    </citation>
    <scope>NUCLEOTIDE SEQUENCE</scope>
    <source>
        <strain evidence="5">Concon-B</strain>
    </source>
</reference>
<dbReference type="Proteomes" id="UP001152803">
    <property type="component" value="Unassembled WGS sequence"/>
</dbReference>
<organism evidence="5 6">
    <name type="scientific">Conger conger</name>
    <name type="common">Conger eel</name>
    <name type="synonym">Muraena conger</name>
    <dbReference type="NCBI Taxonomy" id="82655"/>
    <lineage>
        <taxon>Eukaryota</taxon>
        <taxon>Metazoa</taxon>
        <taxon>Chordata</taxon>
        <taxon>Craniata</taxon>
        <taxon>Vertebrata</taxon>
        <taxon>Euteleostomi</taxon>
        <taxon>Actinopterygii</taxon>
        <taxon>Neopterygii</taxon>
        <taxon>Teleostei</taxon>
        <taxon>Anguilliformes</taxon>
        <taxon>Congridae</taxon>
        <taxon>Conger</taxon>
    </lineage>
</organism>
<dbReference type="GO" id="GO:0002250">
    <property type="term" value="P:adaptive immune response"/>
    <property type="evidence" value="ECO:0007669"/>
    <property type="project" value="UniProtKB-KW"/>
</dbReference>
<dbReference type="InterPro" id="IPR036179">
    <property type="entry name" value="Ig-like_dom_sf"/>
</dbReference>
<keyword evidence="2" id="KW-1064">Adaptive immunity</keyword>
<gene>
    <name evidence="5" type="ORF">COCON_G00233910</name>
</gene>
<evidence type="ECO:0000313" key="5">
    <source>
        <dbReference type="EMBL" id="KAJ8248653.1"/>
    </source>
</evidence>
<dbReference type="Gene3D" id="2.60.40.10">
    <property type="entry name" value="Immunoglobulins"/>
    <property type="match status" value="1"/>
</dbReference>
<feature type="signal peptide" evidence="4">
    <location>
        <begin position="1"/>
        <end position="20"/>
    </location>
</feature>
<dbReference type="InterPro" id="IPR051287">
    <property type="entry name" value="TCR_variable_region"/>
</dbReference>
<evidence type="ECO:0000256" key="2">
    <source>
        <dbReference type="ARBA" id="ARBA00023130"/>
    </source>
</evidence>
<dbReference type="PANTHER" id="PTHR19367">
    <property type="entry name" value="T-CELL RECEPTOR ALPHA CHAIN V REGION"/>
    <property type="match status" value="1"/>
</dbReference>
<feature type="non-terminal residue" evidence="5">
    <location>
        <position position="1"/>
    </location>
</feature>
<evidence type="ECO:0000256" key="4">
    <source>
        <dbReference type="SAM" id="SignalP"/>
    </source>
</evidence>
<evidence type="ECO:0000313" key="6">
    <source>
        <dbReference type="Proteomes" id="UP001152803"/>
    </source>
</evidence>